<name>A0A5A8C2F9_CAFRO</name>
<dbReference type="InterPro" id="IPR000555">
    <property type="entry name" value="JAMM/MPN+_dom"/>
</dbReference>
<feature type="region of interest" description="Disordered" evidence="1">
    <location>
        <begin position="216"/>
        <end position="309"/>
    </location>
</feature>
<evidence type="ECO:0000313" key="6">
    <source>
        <dbReference type="Proteomes" id="UP000322899"/>
    </source>
</evidence>
<dbReference type="AlphaFoldDB" id="A0A5A8C2F9"/>
<sequence>MAAMLGSGEPSEFRAQVGRMIDYAEGTVPQKHALPDRLEKLCALALNELQQARQYDKLGQAWSREAFVHLYKFSMLFTKYVARHPGYPRSTAAQRLLGQVEQATTRLQQIREGWLEAFIEDAVMRDMAGDTADPPTGGASPLDNVPAPASSAPAAARAPAAVPGAVSAASAAAACVSTATTSGSAHAVAPPPAQWPSASATGPVRDEDWKAAMAALSGGSAAAPPAPASGPDDGGVPSYLRGDAPRGGARDPAPPGPSWAGPGPEHAPTGGMMPGAQAGGASPGGSGAPRGRGPGVGDPNDGTMGWRAGYEGGRGLTTLLSGGLLKNVLGLPTSDLGRIRSLYVPAGIVDAFLRIAAPNSAKGPRGIETCGILAGRLMPGGQVTMTTLIVADQVGESDSCELTEAGEMQVFEVCSATEADGSGLLQMGWIHTHPSQECFLSAYDVRTHLGFQAMFPEAVAIVAAPSDSRLGFGVFRLIEPEGVDIVKARRTNGHVPVPDGVFIYETTSHVKMVRGRASSRPAGGRPGGRGAGGLPLDQDDFAVIDTRTAR</sequence>
<dbReference type="InterPro" id="IPR037518">
    <property type="entry name" value="MPN"/>
</dbReference>
<dbReference type="EMBL" id="VLTN01000069">
    <property type="protein sequence ID" value="KAA0147282.1"/>
    <property type="molecule type" value="Genomic_DNA"/>
</dbReference>
<dbReference type="SUPFAM" id="SSF102712">
    <property type="entry name" value="JAB1/MPN domain"/>
    <property type="match status" value="1"/>
</dbReference>
<keyword evidence="7" id="KW-1185">Reference proteome</keyword>
<evidence type="ECO:0000313" key="4">
    <source>
        <dbReference type="EMBL" id="KAA0157339.1"/>
    </source>
</evidence>
<dbReference type="Proteomes" id="UP000322899">
    <property type="component" value="Unassembled WGS sequence"/>
</dbReference>
<evidence type="ECO:0000256" key="1">
    <source>
        <dbReference type="SAM" id="MobiDB-lite"/>
    </source>
</evidence>
<dbReference type="PANTHER" id="PTHR12947">
    <property type="entry name" value="AMSH-LIKE PROTEASE"/>
    <property type="match status" value="1"/>
</dbReference>
<proteinExistence type="predicted"/>
<accession>A0A5A8C2F9</accession>
<feature type="domain" description="MPN" evidence="2">
    <location>
        <begin position="342"/>
        <end position="484"/>
    </location>
</feature>
<dbReference type="GO" id="GO:0016020">
    <property type="term" value="C:membrane"/>
    <property type="evidence" value="ECO:0007669"/>
    <property type="project" value="TreeGrafter"/>
</dbReference>
<dbReference type="GO" id="GO:0005768">
    <property type="term" value="C:endosome"/>
    <property type="evidence" value="ECO:0007669"/>
    <property type="project" value="TreeGrafter"/>
</dbReference>
<dbReference type="Proteomes" id="UP000325113">
    <property type="component" value="Unassembled WGS sequence"/>
</dbReference>
<gene>
    <name evidence="5" type="ORF">FNF27_07018</name>
    <name evidence="3" type="ORF">FNF29_07451</name>
    <name evidence="4" type="ORF">FNF31_05764</name>
</gene>
<evidence type="ECO:0000313" key="8">
    <source>
        <dbReference type="Proteomes" id="UP000325113"/>
    </source>
</evidence>
<dbReference type="Gene3D" id="3.40.140.10">
    <property type="entry name" value="Cytidine Deaminase, domain 2"/>
    <property type="match status" value="1"/>
</dbReference>
<organism evidence="3 7">
    <name type="scientific">Cafeteria roenbergensis</name>
    <name type="common">Marine flagellate</name>
    <dbReference type="NCBI Taxonomy" id="33653"/>
    <lineage>
        <taxon>Eukaryota</taxon>
        <taxon>Sar</taxon>
        <taxon>Stramenopiles</taxon>
        <taxon>Bigyra</taxon>
        <taxon>Opalozoa</taxon>
        <taxon>Bicosoecida</taxon>
        <taxon>Cafeteriaceae</taxon>
        <taxon>Cafeteria</taxon>
    </lineage>
</organism>
<evidence type="ECO:0000313" key="3">
    <source>
        <dbReference type="EMBL" id="KAA0147282.1"/>
    </source>
</evidence>
<dbReference type="EMBL" id="VLTM01000078">
    <property type="protein sequence ID" value="KAA0157339.1"/>
    <property type="molecule type" value="Genomic_DNA"/>
</dbReference>
<dbReference type="Pfam" id="PF01398">
    <property type="entry name" value="JAB"/>
    <property type="match status" value="1"/>
</dbReference>
<reference evidence="6 7" key="1">
    <citation type="submission" date="2019-07" db="EMBL/GenBank/DDBJ databases">
        <title>Genomes of Cafeteria roenbergensis.</title>
        <authorList>
            <person name="Fischer M.G."/>
            <person name="Hackl T."/>
            <person name="Roman M."/>
        </authorList>
    </citation>
    <scope>NUCLEOTIDE SEQUENCE [LARGE SCALE GENOMIC DNA]</scope>
    <source>
        <strain evidence="3 7">BVI</strain>
        <strain evidence="4 8">Cflag</strain>
        <strain evidence="5 6">E4-10P</strain>
    </source>
</reference>
<comment type="caution">
    <text evidence="3">The sequence shown here is derived from an EMBL/GenBank/DDBJ whole genome shotgun (WGS) entry which is preliminary data.</text>
</comment>
<feature type="compositionally biased region" description="Low complexity" evidence="1">
    <location>
        <begin position="216"/>
        <end position="251"/>
    </location>
</feature>
<feature type="region of interest" description="Disordered" evidence="1">
    <location>
        <begin position="514"/>
        <end position="550"/>
    </location>
</feature>
<evidence type="ECO:0000259" key="2">
    <source>
        <dbReference type="PROSITE" id="PS50249"/>
    </source>
</evidence>
<feature type="compositionally biased region" description="Gly residues" evidence="1">
    <location>
        <begin position="277"/>
        <end position="296"/>
    </location>
</feature>
<evidence type="ECO:0000313" key="5">
    <source>
        <dbReference type="EMBL" id="KAA0169199.1"/>
    </source>
</evidence>
<dbReference type="SMART" id="SM00232">
    <property type="entry name" value="JAB_MPN"/>
    <property type="match status" value="1"/>
</dbReference>
<protein>
    <recommendedName>
        <fullName evidence="2">MPN domain-containing protein</fullName>
    </recommendedName>
</protein>
<feature type="region of interest" description="Disordered" evidence="1">
    <location>
        <begin position="183"/>
        <end position="203"/>
    </location>
</feature>
<feature type="compositionally biased region" description="Gly residues" evidence="1">
    <location>
        <begin position="524"/>
        <end position="533"/>
    </location>
</feature>
<dbReference type="EMBL" id="VLTO01000072">
    <property type="protein sequence ID" value="KAA0169199.1"/>
    <property type="molecule type" value="Genomic_DNA"/>
</dbReference>
<dbReference type="GO" id="GO:0008237">
    <property type="term" value="F:metallopeptidase activity"/>
    <property type="evidence" value="ECO:0007669"/>
    <property type="project" value="InterPro"/>
</dbReference>
<dbReference type="GO" id="GO:0070536">
    <property type="term" value="P:protein K63-linked deubiquitination"/>
    <property type="evidence" value="ECO:0007669"/>
    <property type="project" value="TreeGrafter"/>
</dbReference>
<dbReference type="Proteomes" id="UP000323011">
    <property type="component" value="Unassembled WGS sequence"/>
</dbReference>
<dbReference type="PANTHER" id="PTHR12947:SF13">
    <property type="entry name" value="FI19924P1"/>
    <property type="match status" value="1"/>
</dbReference>
<evidence type="ECO:0000313" key="7">
    <source>
        <dbReference type="Proteomes" id="UP000323011"/>
    </source>
</evidence>
<dbReference type="OrthoDB" id="3640at2759"/>
<feature type="compositionally biased region" description="Low complexity" evidence="1">
    <location>
        <begin position="258"/>
        <end position="276"/>
    </location>
</feature>
<feature type="region of interest" description="Disordered" evidence="1">
    <location>
        <begin position="127"/>
        <end position="151"/>
    </location>
</feature>
<dbReference type="PROSITE" id="PS50249">
    <property type="entry name" value="MPN"/>
    <property type="match status" value="1"/>
</dbReference>